<gene>
    <name evidence="3" type="ORF">CPB83DRAFT_889616</name>
</gene>
<dbReference type="OrthoDB" id="1914839at2759"/>
<dbReference type="AlphaFoldDB" id="A0A9P6EPV7"/>
<accession>A0A9P6EPV7</accession>
<sequence length="403" mass="45112">MGRTRTKKKVHTKATDPQVQHVSELKEPSSQALLEKAQDLIVQCDYELALKFVKRILKKDENNVEAKEMLGVALLETGEIDAAKQAFQSLVPPHPGAPVATPPSAHLYLAQLSDDEPNVALQHYQAAVNVLLAQLKGKVRAKDQTPKNDETEIKSNIVRALIGQVEIWMDPSYDLWCLFFDLSFMCASALKQSSSSFEHQAEKTCEDLLSQALQTDPGNAEALQMLASVRLSQQKPEDAKQYLEQAWSVWKDLELDDPKLPPIPNRLALVKLFIELSLYTPALLVLHGVMLTDDQEVEAWYLEGWCFYLMAEQAKENGGTLDELTWQELAKDARDCLETCQVLHRNQEHPDTPLLGHVGELISKLDALGIKASPQDEVEGGDDDDEWESDDESVDEDGDVEMQ</sequence>
<feature type="region of interest" description="Disordered" evidence="2">
    <location>
        <begin position="371"/>
        <end position="403"/>
    </location>
</feature>
<dbReference type="Proteomes" id="UP000807306">
    <property type="component" value="Unassembled WGS sequence"/>
</dbReference>
<dbReference type="PANTHER" id="PTHR45188:SF2">
    <property type="entry name" value="DNAJ HOMOLOG SUBFAMILY C MEMBER 7"/>
    <property type="match status" value="1"/>
</dbReference>
<name>A0A9P6EPV7_9AGAR</name>
<dbReference type="InterPro" id="IPR011990">
    <property type="entry name" value="TPR-like_helical_dom_sf"/>
</dbReference>
<dbReference type="EMBL" id="MU157827">
    <property type="protein sequence ID" value="KAF9533813.1"/>
    <property type="molecule type" value="Genomic_DNA"/>
</dbReference>
<dbReference type="Gene3D" id="1.25.40.10">
    <property type="entry name" value="Tetratricopeptide repeat domain"/>
    <property type="match status" value="2"/>
</dbReference>
<comment type="caution">
    <text evidence="3">The sequence shown here is derived from an EMBL/GenBank/DDBJ whole genome shotgun (WGS) entry which is preliminary data.</text>
</comment>
<dbReference type="SMART" id="SM00028">
    <property type="entry name" value="TPR"/>
    <property type="match status" value="2"/>
</dbReference>
<evidence type="ECO:0000256" key="2">
    <source>
        <dbReference type="SAM" id="MobiDB-lite"/>
    </source>
</evidence>
<evidence type="ECO:0008006" key="5">
    <source>
        <dbReference type="Google" id="ProtNLM"/>
    </source>
</evidence>
<protein>
    <recommendedName>
        <fullName evidence="5">TPR-like protein</fullName>
    </recommendedName>
</protein>
<dbReference type="Pfam" id="PF14559">
    <property type="entry name" value="TPR_19"/>
    <property type="match status" value="2"/>
</dbReference>
<keyword evidence="1" id="KW-0677">Repeat</keyword>
<organism evidence="3 4">
    <name type="scientific">Crepidotus variabilis</name>
    <dbReference type="NCBI Taxonomy" id="179855"/>
    <lineage>
        <taxon>Eukaryota</taxon>
        <taxon>Fungi</taxon>
        <taxon>Dikarya</taxon>
        <taxon>Basidiomycota</taxon>
        <taxon>Agaricomycotina</taxon>
        <taxon>Agaricomycetes</taxon>
        <taxon>Agaricomycetidae</taxon>
        <taxon>Agaricales</taxon>
        <taxon>Agaricineae</taxon>
        <taxon>Crepidotaceae</taxon>
        <taxon>Crepidotus</taxon>
    </lineage>
</organism>
<dbReference type="PANTHER" id="PTHR45188">
    <property type="entry name" value="DNAJ PROTEIN P58IPK HOMOLOG"/>
    <property type="match status" value="1"/>
</dbReference>
<feature type="compositionally biased region" description="Acidic residues" evidence="2">
    <location>
        <begin position="376"/>
        <end position="403"/>
    </location>
</feature>
<dbReference type="SUPFAM" id="SSF48452">
    <property type="entry name" value="TPR-like"/>
    <property type="match status" value="2"/>
</dbReference>
<evidence type="ECO:0000313" key="4">
    <source>
        <dbReference type="Proteomes" id="UP000807306"/>
    </source>
</evidence>
<keyword evidence="4" id="KW-1185">Reference proteome</keyword>
<feature type="region of interest" description="Disordered" evidence="2">
    <location>
        <begin position="1"/>
        <end position="24"/>
    </location>
</feature>
<reference evidence="3" key="1">
    <citation type="submission" date="2020-11" db="EMBL/GenBank/DDBJ databases">
        <authorList>
            <consortium name="DOE Joint Genome Institute"/>
            <person name="Ahrendt S."/>
            <person name="Riley R."/>
            <person name="Andreopoulos W."/>
            <person name="Labutti K."/>
            <person name="Pangilinan J."/>
            <person name="Ruiz-Duenas F.J."/>
            <person name="Barrasa J.M."/>
            <person name="Sanchez-Garcia M."/>
            <person name="Camarero S."/>
            <person name="Miyauchi S."/>
            <person name="Serrano A."/>
            <person name="Linde D."/>
            <person name="Babiker R."/>
            <person name="Drula E."/>
            <person name="Ayuso-Fernandez I."/>
            <person name="Pacheco R."/>
            <person name="Padilla G."/>
            <person name="Ferreira P."/>
            <person name="Barriuso J."/>
            <person name="Kellner H."/>
            <person name="Castanera R."/>
            <person name="Alfaro M."/>
            <person name="Ramirez L."/>
            <person name="Pisabarro A.G."/>
            <person name="Kuo A."/>
            <person name="Tritt A."/>
            <person name="Lipzen A."/>
            <person name="He G."/>
            <person name="Yan M."/>
            <person name="Ng V."/>
            <person name="Cullen D."/>
            <person name="Martin F."/>
            <person name="Rosso M.-N."/>
            <person name="Henrissat B."/>
            <person name="Hibbett D."/>
            <person name="Martinez A.T."/>
            <person name="Grigoriev I.V."/>
        </authorList>
    </citation>
    <scope>NUCLEOTIDE SEQUENCE</scope>
    <source>
        <strain evidence="3">CBS 506.95</strain>
    </source>
</reference>
<feature type="compositionally biased region" description="Basic residues" evidence="2">
    <location>
        <begin position="1"/>
        <end position="12"/>
    </location>
</feature>
<evidence type="ECO:0000313" key="3">
    <source>
        <dbReference type="EMBL" id="KAF9533813.1"/>
    </source>
</evidence>
<dbReference type="InterPro" id="IPR019734">
    <property type="entry name" value="TPR_rpt"/>
</dbReference>
<evidence type="ECO:0000256" key="1">
    <source>
        <dbReference type="ARBA" id="ARBA00022737"/>
    </source>
</evidence>
<proteinExistence type="predicted"/>
<dbReference type="CDD" id="cd24142">
    <property type="entry name" value="ACL4-like"/>
    <property type="match status" value="1"/>
</dbReference>